<name>A0A6J6PA47_9ZZZZ</name>
<accession>A0A6J6PA47</accession>
<dbReference type="NCBIfam" id="TIGR00486">
    <property type="entry name" value="YbgI_SA1388"/>
    <property type="match status" value="1"/>
</dbReference>
<evidence type="ECO:0000256" key="2">
    <source>
        <dbReference type="ARBA" id="ARBA00022723"/>
    </source>
</evidence>
<proteinExistence type="inferred from homology"/>
<dbReference type="PANTHER" id="PTHR13799">
    <property type="entry name" value="NGG1 INTERACTING FACTOR 3"/>
    <property type="match status" value="1"/>
</dbReference>
<dbReference type="GO" id="GO:0046872">
    <property type="term" value="F:metal ion binding"/>
    <property type="evidence" value="ECO:0007669"/>
    <property type="project" value="UniProtKB-KW"/>
</dbReference>
<organism evidence="3">
    <name type="scientific">freshwater metagenome</name>
    <dbReference type="NCBI Taxonomy" id="449393"/>
    <lineage>
        <taxon>unclassified sequences</taxon>
        <taxon>metagenomes</taxon>
        <taxon>ecological metagenomes</taxon>
    </lineage>
</organism>
<keyword evidence="2" id="KW-0479">Metal-binding</keyword>
<gene>
    <name evidence="3" type="ORF">UFOPK2370_01109</name>
</gene>
<dbReference type="GO" id="GO:0005737">
    <property type="term" value="C:cytoplasm"/>
    <property type="evidence" value="ECO:0007669"/>
    <property type="project" value="TreeGrafter"/>
</dbReference>
<dbReference type="Gene3D" id="3.40.1390.30">
    <property type="entry name" value="NIF3 (NGG1p interacting factor 3)-like"/>
    <property type="match status" value="2"/>
</dbReference>
<dbReference type="Pfam" id="PF01784">
    <property type="entry name" value="DUF34_NIF3"/>
    <property type="match status" value="1"/>
</dbReference>
<dbReference type="EMBL" id="CAEZXK010000042">
    <property type="protein sequence ID" value="CAB4693455.1"/>
    <property type="molecule type" value="Genomic_DNA"/>
</dbReference>
<comment type="similarity">
    <text evidence="1">Belongs to the GTP cyclohydrolase I type 2/NIF3 family.</text>
</comment>
<protein>
    <submittedName>
        <fullName evidence="3">Unannotated protein</fullName>
    </submittedName>
</protein>
<reference evidence="3" key="1">
    <citation type="submission" date="2020-05" db="EMBL/GenBank/DDBJ databases">
        <authorList>
            <person name="Chiriac C."/>
            <person name="Salcher M."/>
            <person name="Ghai R."/>
            <person name="Kavagutti S V."/>
        </authorList>
    </citation>
    <scope>NUCLEOTIDE SEQUENCE</scope>
</reference>
<dbReference type="FunFam" id="3.40.1390.30:FF:000001">
    <property type="entry name" value="GTP cyclohydrolase 1 type 2"/>
    <property type="match status" value="1"/>
</dbReference>
<dbReference type="PANTHER" id="PTHR13799:SF14">
    <property type="entry name" value="GTP CYCLOHYDROLASE 1 TYPE 2 HOMOLOG"/>
    <property type="match status" value="1"/>
</dbReference>
<dbReference type="SUPFAM" id="SSF102705">
    <property type="entry name" value="NIF3 (NGG1p interacting factor 3)-like"/>
    <property type="match status" value="1"/>
</dbReference>
<dbReference type="InterPro" id="IPR036069">
    <property type="entry name" value="DUF34/NIF3_sf"/>
</dbReference>
<dbReference type="InterPro" id="IPR002678">
    <property type="entry name" value="DUF34/NIF3"/>
</dbReference>
<sequence length="272" mass="28415">MARVSDILAAAESLWPTNLADDWDRPGLIAGSYSAQVSKVLLAVDLTHDVMQDAKAGGFEMVVTHHPFLLKGVYDIREESGKGAVLAESIRNGISLFAAHTNADVVEDGVSAVLARALGLSAIVPLVPTLNEKVGHGRIGNLAETLSLLEFSRLVARALPATAGGVRVAGDASMPVKKVALCGGAGDSFITAAAASGADVYVTSDLRHHPVQDALEQAKGAAKPFGLIDVSHWAAESLWLETAAAQLSSAVSDVKFVVSDLRTDPWEFAVTQ</sequence>
<dbReference type="AlphaFoldDB" id="A0A6J6PA47"/>
<evidence type="ECO:0000313" key="3">
    <source>
        <dbReference type="EMBL" id="CAB4693455.1"/>
    </source>
</evidence>
<evidence type="ECO:0000256" key="1">
    <source>
        <dbReference type="ARBA" id="ARBA00006964"/>
    </source>
</evidence>